<dbReference type="InterPro" id="IPR019780">
    <property type="entry name" value="Germin_Mn-BS"/>
</dbReference>
<evidence type="ECO:0000256" key="10">
    <source>
        <dbReference type="ARBA" id="ARBA00023211"/>
    </source>
</evidence>
<feature type="disulfide bond" evidence="13">
    <location>
        <begin position="42"/>
        <end position="58"/>
    </location>
</feature>
<evidence type="ECO:0000313" key="16">
    <source>
        <dbReference type="Proteomes" id="UP001515500"/>
    </source>
</evidence>
<dbReference type="FunFam" id="2.60.120.10:FF:000025">
    <property type="entry name" value="germin-like protein subfamily 2 member 1"/>
    <property type="match status" value="1"/>
</dbReference>
<comment type="function">
    <text evidence="1">May play a role in plant defense. Probably has no oxalate oxidase activity even if the active site is conserved.</text>
</comment>
<keyword evidence="6 14" id="KW-0964">Secreted</keyword>
<dbReference type="SUPFAM" id="SSF51182">
    <property type="entry name" value="RmlC-like cupins"/>
    <property type="match status" value="1"/>
</dbReference>
<evidence type="ECO:0000256" key="1">
    <source>
        <dbReference type="ARBA" id="ARBA00003629"/>
    </source>
</evidence>
<evidence type="ECO:0000256" key="2">
    <source>
        <dbReference type="ARBA" id="ARBA00004271"/>
    </source>
</evidence>
<dbReference type="PRINTS" id="PR00325">
    <property type="entry name" value="GERMIN"/>
</dbReference>
<organism evidence="16 17">
    <name type="scientific">Dioscorea cayennensis subsp. rotundata</name>
    <name type="common">White Guinea yam</name>
    <name type="synonym">Dioscorea rotundata</name>
    <dbReference type="NCBI Taxonomy" id="55577"/>
    <lineage>
        <taxon>Eukaryota</taxon>
        <taxon>Viridiplantae</taxon>
        <taxon>Streptophyta</taxon>
        <taxon>Embryophyta</taxon>
        <taxon>Tracheophyta</taxon>
        <taxon>Spermatophyta</taxon>
        <taxon>Magnoliopsida</taxon>
        <taxon>Liliopsida</taxon>
        <taxon>Dioscoreales</taxon>
        <taxon>Dioscoreaceae</taxon>
        <taxon>Dioscorea</taxon>
    </lineage>
</organism>
<feature type="binding site" evidence="12">
    <location>
        <position position="127"/>
    </location>
    <ligand>
        <name>Mn(2+)</name>
        <dbReference type="ChEBI" id="CHEBI:29035"/>
    </ligand>
</feature>
<dbReference type="GO" id="GO:0030145">
    <property type="term" value="F:manganese ion binding"/>
    <property type="evidence" value="ECO:0007669"/>
    <property type="project" value="UniProtKB-UniRule"/>
</dbReference>
<dbReference type="GO" id="GO:2000280">
    <property type="term" value="P:regulation of root development"/>
    <property type="evidence" value="ECO:0007669"/>
    <property type="project" value="UniProtKB-ARBA"/>
</dbReference>
<dbReference type="GO" id="GO:0009506">
    <property type="term" value="C:plasmodesma"/>
    <property type="evidence" value="ECO:0007669"/>
    <property type="project" value="UniProtKB-ARBA"/>
</dbReference>
<dbReference type="PROSITE" id="PS00725">
    <property type="entry name" value="GERMIN"/>
    <property type="match status" value="1"/>
</dbReference>
<evidence type="ECO:0000259" key="15">
    <source>
        <dbReference type="SMART" id="SM00835"/>
    </source>
</evidence>
<dbReference type="InterPro" id="IPR006045">
    <property type="entry name" value="Cupin_1"/>
</dbReference>
<dbReference type="InterPro" id="IPR014710">
    <property type="entry name" value="RmlC-like_jellyroll"/>
</dbReference>
<keyword evidence="16" id="KW-1185">Reference proteome</keyword>
<evidence type="ECO:0000256" key="4">
    <source>
        <dbReference type="ARBA" id="ARBA00011268"/>
    </source>
</evidence>
<gene>
    <name evidence="17" type="primary">LOC120258619</name>
</gene>
<keyword evidence="8 14" id="KW-0732">Signal</keyword>
<dbReference type="GO" id="GO:0010497">
    <property type="term" value="P:plasmodesmata-mediated intercellular transport"/>
    <property type="evidence" value="ECO:0007669"/>
    <property type="project" value="UniProtKB-ARBA"/>
</dbReference>
<evidence type="ECO:0000256" key="12">
    <source>
        <dbReference type="PIRSR" id="PIRSR601929-2"/>
    </source>
</evidence>
<feature type="binding site" evidence="12">
    <location>
        <position position="120"/>
    </location>
    <ligand>
        <name>Mn(2+)</name>
        <dbReference type="ChEBI" id="CHEBI:29035"/>
    </ligand>
</feature>
<accession>A0AB40B406</accession>
<evidence type="ECO:0000256" key="9">
    <source>
        <dbReference type="ARBA" id="ARBA00023157"/>
    </source>
</evidence>
<feature type="binding site" evidence="12">
    <location>
        <position position="166"/>
    </location>
    <ligand>
        <name>Mn(2+)</name>
        <dbReference type="ChEBI" id="CHEBI:29035"/>
    </ligand>
</feature>
<name>A0AB40B406_DIOCR</name>
<dbReference type="Gene3D" id="2.60.120.10">
    <property type="entry name" value="Jelly Rolls"/>
    <property type="match status" value="1"/>
</dbReference>
<keyword evidence="7 11" id="KW-0479">Metal-binding</keyword>
<dbReference type="CDD" id="cd02241">
    <property type="entry name" value="cupin_OxOx"/>
    <property type="match status" value="1"/>
</dbReference>
<evidence type="ECO:0000256" key="6">
    <source>
        <dbReference type="ARBA" id="ARBA00022525"/>
    </source>
</evidence>
<dbReference type="InterPro" id="IPR011051">
    <property type="entry name" value="RmlC_Cupin_sf"/>
</dbReference>
<evidence type="ECO:0000313" key="17">
    <source>
        <dbReference type="RefSeq" id="XP_039122012.1"/>
    </source>
</evidence>
<dbReference type="Pfam" id="PF00190">
    <property type="entry name" value="Cupin_1"/>
    <property type="match status" value="1"/>
</dbReference>
<evidence type="ECO:0000256" key="8">
    <source>
        <dbReference type="ARBA" id="ARBA00022729"/>
    </source>
</evidence>
<keyword evidence="5 14" id="KW-0052">Apoplast</keyword>
<evidence type="ECO:0000256" key="14">
    <source>
        <dbReference type="RuleBase" id="RU366015"/>
    </source>
</evidence>
<proteinExistence type="inferred from homology"/>
<evidence type="ECO:0000256" key="11">
    <source>
        <dbReference type="PIRSR" id="PIRSR601929-1"/>
    </source>
</evidence>
<keyword evidence="9 13" id="KW-1015">Disulfide bond</keyword>
<reference evidence="17" key="1">
    <citation type="submission" date="2025-08" db="UniProtKB">
        <authorList>
            <consortium name="RefSeq"/>
        </authorList>
    </citation>
    <scope>IDENTIFICATION</scope>
</reference>
<comment type="subcellular location">
    <subcellularLocation>
        <location evidence="2 14">Secreted</location>
        <location evidence="2 14">Extracellular space</location>
        <location evidence="2 14">Apoplast</location>
    </subcellularLocation>
</comment>
<feature type="signal peptide" evidence="14">
    <location>
        <begin position="1"/>
        <end position="33"/>
    </location>
</feature>
<dbReference type="InterPro" id="IPR001929">
    <property type="entry name" value="Germin"/>
</dbReference>
<dbReference type="GO" id="GO:0048046">
    <property type="term" value="C:apoplast"/>
    <property type="evidence" value="ECO:0007669"/>
    <property type="project" value="UniProtKB-SubCell"/>
</dbReference>
<keyword evidence="10 11" id="KW-0464">Manganese</keyword>
<evidence type="ECO:0000256" key="13">
    <source>
        <dbReference type="PIRSR" id="PIRSR601929-3"/>
    </source>
</evidence>
<evidence type="ECO:0000256" key="7">
    <source>
        <dbReference type="ARBA" id="ARBA00022723"/>
    </source>
</evidence>
<comment type="similarity">
    <text evidence="3 14">Belongs to the germin family.</text>
</comment>
<dbReference type="RefSeq" id="XP_039122012.1">
    <property type="nucleotide sequence ID" value="XM_039266078.1"/>
</dbReference>
<evidence type="ECO:0000256" key="3">
    <source>
        <dbReference type="ARBA" id="ARBA00007456"/>
    </source>
</evidence>
<feature type="domain" description="Cupin type-1" evidence="15">
    <location>
        <begin position="71"/>
        <end position="220"/>
    </location>
</feature>
<evidence type="ECO:0000256" key="5">
    <source>
        <dbReference type="ARBA" id="ARBA00022523"/>
    </source>
</evidence>
<feature type="binding site" evidence="11">
    <location>
        <position position="107"/>
    </location>
    <ligand>
        <name>oxalate</name>
        <dbReference type="ChEBI" id="CHEBI:30623"/>
    </ligand>
</feature>
<dbReference type="Proteomes" id="UP001515500">
    <property type="component" value="Chromosome 4"/>
</dbReference>
<feature type="binding site" evidence="11">
    <location>
        <position position="127"/>
    </location>
    <ligand>
        <name>oxalate</name>
        <dbReference type="ChEBI" id="CHEBI:30623"/>
    </ligand>
</feature>
<protein>
    <recommendedName>
        <fullName evidence="14">Germin-like protein</fullName>
    </recommendedName>
</protein>
<feature type="binding site" evidence="12">
    <location>
        <position position="122"/>
    </location>
    <ligand>
        <name>Mn(2+)</name>
        <dbReference type="ChEBI" id="CHEBI:29035"/>
    </ligand>
</feature>
<comment type="subunit">
    <text evidence="4">Oligomer (believed to be a pentamer but probably hexamer).</text>
</comment>
<dbReference type="AlphaFoldDB" id="A0AB40B406"/>
<feature type="binding site" evidence="11">
    <location>
        <position position="122"/>
    </location>
    <ligand>
        <name>oxalate</name>
        <dbReference type="ChEBI" id="CHEBI:30623"/>
    </ligand>
</feature>
<feature type="binding site" evidence="11">
    <location>
        <position position="117"/>
    </location>
    <ligand>
        <name>oxalate</name>
        <dbReference type="ChEBI" id="CHEBI:30623"/>
    </ligand>
</feature>
<feature type="chain" id="PRO_5044046876" description="Germin-like protein" evidence="14">
    <location>
        <begin position="34"/>
        <end position="229"/>
    </location>
</feature>
<dbReference type="SMART" id="SM00835">
    <property type="entry name" value="Cupin_1"/>
    <property type="match status" value="1"/>
</dbReference>
<dbReference type="GeneID" id="120258619"/>
<dbReference type="PANTHER" id="PTHR31238">
    <property type="entry name" value="GERMIN-LIKE PROTEIN SUBFAMILY 3 MEMBER 3"/>
    <property type="match status" value="1"/>
</dbReference>
<sequence>MAGQTTTATTLFLLMSMILMIILLLDFSYVCHADPDPVDDICIADLSTGQRFANGYPCKPASQVTADDLVSDVLAKEGNTSNVFGSFTTHGTVVKFPGLNTMGMSMNRVDFAPGGINAPHTHPRASELVIVVRGTLFIGIITADNKYFSKVVKKGEMFIVPRGLMHFQCNIGKGKAQTYAAFNSQLPGGISVPKSLFRSTPSIPDGLLSKVFQLDEATVRASKAKLVNI</sequence>